<dbReference type="CDD" id="cd06170">
    <property type="entry name" value="LuxR_C_like"/>
    <property type="match status" value="1"/>
</dbReference>
<keyword evidence="2" id="KW-0238">DNA-binding</keyword>
<evidence type="ECO:0000256" key="4">
    <source>
        <dbReference type="ARBA" id="ARBA00023163"/>
    </source>
</evidence>
<accession>A0ABP1ZV77</accession>
<dbReference type="Proteomes" id="UP000044625">
    <property type="component" value="Unassembled WGS sequence"/>
</dbReference>
<dbReference type="EMBL" id="CWJL01000027">
    <property type="protein sequence ID" value="CRY68863.1"/>
    <property type="molecule type" value="Genomic_DNA"/>
</dbReference>
<evidence type="ECO:0000313" key="7">
    <source>
        <dbReference type="Proteomes" id="UP000044625"/>
    </source>
</evidence>
<evidence type="ECO:0000259" key="5">
    <source>
        <dbReference type="PROSITE" id="PS50043"/>
    </source>
</evidence>
<dbReference type="Pfam" id="PF08448">
    <property type="entry name" value="PAS_4"/>
    <property type="match status" value="1"/>
</dbReference>
<dbReference type="InterPro" id="IPR035965">
    <property type="entry name" value="PAS-like_dom_sf"/>
</dbReference>
<keyword evidence="7" id="KW-1185">Reference proteome</keyword>
<dbReference type="RefSeq" id="WP_050691955.1">
    <property type="nucleotide sequence ID" value="NZ_CAWMMU010000027.1"/>
</dbReference>
<comment type="caution">
    <text evidence="6">The sequence shown here is derived from an EMBL/GenBank/DDBJ whole genome shotgun (WGS) entry which is preliminary data.</text>
</comment>
<evidence type="ECO:0000256" key="2">
    <source>
        <dbReference type="ARBA" id="ARBA00023125"/>
    </source>
</evidence>
<dbReference type="Gene3D" id="3.30.450.20">
    <property type="entry name" value="PAS domain"/>
    <property type="match status" value="1"/>
</dbReference>
<dbReference type="PANTHER" id="PTHR44688">
    <property type="entry name" value="DNA-BINDING TRANSCRIPTIONAL ACTIVATOR DEVR_DOSR"/>
    <property type="match status" value="1"/>
</dbReference>
<name>A0ABP1ZV77_9GAMM</name>
<dbReference type="SMART" id="SM00421">
    <property type="entry name" value="HTH_LUXR"/>
    <property type="match status" value="1"/>
</dbReference>
<proteinExistence type="predicted"/>
<dbReference type="SUPFAM" id="SSF55785">
    <property type="entry name" value="PYP-like sensor domain (PAS domain)"/>
    <property type="match status" value="1"/>
</dbReference>
<keyword evidence="1" id="KW-0805">Transcription regulation</keyword>
<dbReference type="InterPro" id="IPR036388">
    <property type="entry name" value="WH-like_DNA-bd_sf"/>
</dbReference>
<dbReference type="Pfam" id="PF00196">
    <property type="entry name" value="GerE"/>
    <property type="match status" value="1"/>
</dbReference>
<dbReference type="PROSITE" id="PS50043">
    <property type="entry name" value="HTH_LUXR_2"/>
    <property type="match status" value="1"/>
</dbReference>
<sequence>MEKTLLNSLELLIRFWEHSSEPWAIKDDQSRFIYANKRVYKLFNLPEKYNIEGLLDGEIPTPAADFQLEFQQQDRQVKLSQDRVASVDIQLYDGCSYFTPYFSDKYPLIDENGVSQGVICHCRPVTDIMLTRLNKIKVPTSLIFTPPSALFTKREWEVLFYILHAFSSKDIANKLHLSARTVCNIIQSIYGKVGVTSKKQVIEYCYEKKINNYVPQSFFEYSGSFPLAG</sequence>
<dbReference type="PANTHER" id="PTHR44688:SF16">
    <property type="entry name" value="DNA-BINDING TRANSCRIPTIONAL ACTIVATOR DEVR_DOSR"/>
    <property type="match status" value="1"/>
</dbReference>
<evidence type="ECO:0000313" key="6">
    <source>
        <dbReference type="EMBL" id="CRY68863.1"/>
    </source>
</evidence>
<organism evidence="6 7">
    <name type="scientific">Yersinia pekkanenii</name>
    <dbReference type="NCBI Taxonomy" id="1288385"/>
    <lineage>
        <taxon>Bacteria</taxon>
        <taxon>Pseudomonadati</taxon>
        <taxon>Pseudomonadota</taxon>
        <taxon>Gammaproteobacteria</taxon>
        <taxon>Enterobacterales</taxon>
        <taxon>Yersiniaceae</taxon>
        <taxon>Yersinia</taxon>
    </lineage>
</organism>
<gene>
    <name evidence="6" type="ORF">ERS137968_03992</name>
</gene>
<dbReference type="Gene3D" id="1.10.10.10">
    <property type="entry name" value="Winged helix-like DNA-binding domain superfamily/Winged helix DNA-binding domain"/>
    <property type="match status" value="1"/>
</dbReference>
<evidence type="ECO:0000256" key="3">
    <source>
        <dbReference type="ARBA" id="ARBA00023159"/>
    </source>
</evidence>
<protein>
    <submittedName>
        <fullName evidence="6">LuxR family transcription regulatory protein</fullName>
    </submittedName>
</protein>
<keyword evidence="3" id="KW-0010">Activator</keyword>
<evidence type="ECO:0000256" key="1">
    <source>
        <dbReference type="ARBA" id="ARBA00023015"/>
    </source>
</evidence>
<dbReference type="InterPro" id="IPR016032">
    <property type="entry name" value="Sig_transdc_resp-reg_C-effctor"/>
</dbReference>
<keyword evidence="4" id="KW-0804">Transcription</keyword>
<dbReference type="InterPro" id="IPR000792">
    <property type="entry name" value="Tscrpt_reg_LuxR_C"/>
</dbReference>
<feature type="domain" description="HTH luxR-type" evidence="5">
    <location>
        <begin position="147"/>
        <end position="209"/>
    </location>
</feature>
<dbReference type="SUPFAM" id="SSF46894">
    <property type="entry name" value="C-terminal effector domain of the bipartite response regulators"/>
    <property type="match status" value="1"/>
</dbReference>
<dbReference type="InterPro" id="IPR013656">
    <property type="entry name" value="PAS_4"/>
</dbReference>
<reference evidence="6 7" key="1">
    <citation type="submission" date="2015-03" db="EMBL/GenBank/DDBJ databases">
        <authorList>
            <consortium name="Pathogen Informatics"/>
            <person name="Murphy D."/>
        </authorList>
    </citation>
    <scope>NUCLEOTIDE SEQUENCE [LARGE SCALE GENOMIC DNA]</scope>
    <source>
        <strain evidence="7">type strain: CIP110230</strain>
    </source>
</reference>